<dbReference type="Proteomes" id="UP000241890">
    <property type="component" value="Unassembled WGS sequence"/>
</dbReference>
<sequence>MNPEWDFYMFGDADIVAYLEHSNYKILRPLYEIVATGAIRADLWRYLIIYDYGGVYFDIDAWAWAPLRNFIPEDVAVVTSSMTAGLLCQWALIYRPGHFIMSATAKEAFQSVLRVVTGEEDWKIHEYEWKEKVTGPPALSRAFERTSKLVRGRPEDKMIMYLNDEFGHQMRNRYGELNPEKYAKKTDSLEDAHWGDYSKSMFYPDIDRERFVKEKEVWMERIGKLFPDVESGPIVYLDGPETFITS</sequence>
<accession>A0A2R5GGA3</accession>
<evidence type="ECO:0000313" key="2">
    <source>
        <dbReference type="Proteomes" id="UP000241890"/>
    </source>
</evidence>
<dbReference type="GO" id="GO:0000136">
    <property type="term" value="C:mannan polymerase complex"/>
    <property type="evidence" value="ECO:0007669"/>
    <property type="project" value="TreeGrafter"/>
</dbReference>
<dbReference type="InParanoid" id="A0A2R5GGA3"/>
<dbReference type="Pfam" id="PF04488">
    <property type="entry name" value="Gly_transf_sug"/>
    <property type="match status" value="1"/>
</dbReference>
<dbReference type="AlphaFoldDB" id="A0A2R5GGA3"/>
<name>A0A2R5GGA3_9STRA</name>
<comment type="caution">
    <text evidence="1">The sequence shown here is derived from an EMBL/GenBank/DDBJ whole genome shotgun (WGS) entry which is preliminary data.</text>
</comment>
<keyword evidence="2" id="KW-1185">Reference proteome</keyword>
<dbReference type="EMBL" id="BEYU01000068">
    <property type="protein sequence ID" value="GBG29936.1"/>
    <property type="molecule type" value="Genomic_DNA"/>
</dbReference>
<dbReference type="GO" id="GO:0000009">
    <property type="term" value="F:alpha-1,6-mannosyltransferase activity"/>
    <property type="evidence" value="ECO:0007669"/>
    <property type="project" value="InterPro"/>
</dbReference>
<dbReference type="OrthoDB" id="45532at2759"/>
<dbReference type="PANTHER" id="PTHR31834">
    <property type="entry name" value="INITIATION-SPECIFIC ALPHA-1,6-MANNOSYLTRANSFERASE"/>
    <property type="match status" value="1"/>
</dbReference>
<keyword evidence="1" id="KW-0808">Transferase</keyword>
<dbReference type="InterPro" id="IPR007577">
    <property type="entry name" value="GlycoTrfase_DXD_sugar-bd_CS"/>
</dbReference>
<dbReference type="InterPro" id="IPR039367">
    <property type="entry name" value="Och1-like"/>
</dbReference>
<gene>
    <name evidence="1" type="ORF">FCC1311_061562</name>
</gene>
<evidence type="ECO:0000313" key="1">
    <source>
        <dbReference type="EMBL" id="GBG29936.1"/>
    </source>
</evidence>
<proteinExistence type="predicted"/>
<dbReference type="Gene3D" id="3.90.550.20">
    <property type="match status" value="1"/>
</dbReference>
<dbReference type="SUPFAM" id="SSF53448">
    <property type="entry name" value="Nucleotide-diphospho-sugar transferases"/>
    <property type="match status" value="1"/>
</dbReference>
<reference evidence="1 2" key="1">
    <citation type="submission" date="2017-12" db="EMBL/GenBank/DDBJ databases">
        <title>Sequencing, de novo assembly and annotation of complete genome of a new Thraustochytrid species, strain FCC1311.</title>
        <authorList>
            <person name="Sedici K."/>
            <person name="Godart F."/>
            <person name="Aiese Cigliano R."/>
            <person name="Sanseverino W."/>
            <person name="Barakat M."/>
            <person name="Ortet P."/>
            <person name="Marechal E."/>
            <person name="Cagnac O."/>
            <person name="Amato A."/>
        </authorList>
    </citation>
    <scope>NUCLEOTIDE SEQUENCE [LARGE SCALE GENOMIC DNA]</scope>
</reference>
<protein>
    <submittedName>
        <fullName evidence="1">Initiation-specific alpha-1,6-mannosyltransferase</fullName>
    </submittedName>
</protein>
<dbReference type="GO" id="GO:0006487">
    <property type="term" value="P:protein N-linked glycosylation"/>
    <property type="evidence" value="ECO:0007669"/>
    <property type="project" value="TreeGrafter"/>
</dbReference>
<dbReference type="PANTHER" id="PTHR31834:SF1">
    <property type="entry name" value="INITIATION-SPECIFIC ALPHA-1,6-MANNOSYLTRANSFERASE"/>
    <property type="match status" value="1"/>
</dbReference>
<dbReference type="InterPro" id="IPR029044">
    <property type="entry name" value="Nucleotide-diphossugar_trans"/>
</dbReference>
<organism evidence="1 2">
    <name type="scientific">Hondaea fermentalgiana</name>
    <dbReference type="NCBI Taxonomy" id="2315210"/>
    <lineage>
        <taxon>Eukaryota</taxon>
        <taxon>Sar</taxon>
        <taxon>Stramenopiles</taxon>
        <taxon>Bigyra</taxon>
        <taxon>Labyrinthulomycetes</taxon>
        <taxon>Thraustochytrida</taxon>
        <taxon>Thraustochytriidae</taxon>
        <taxon>Hondaea</taxon>
    </lineage>
</organism>
<keyword evidence="1" id="KW-0328">Glycosyltransferase</keyword>